<name>A0A381LDM2_BLUGR</name>
<evidence type="ECO:0000313" key="1">
    <source>
        <dbReference type="EMBL" id="SUZ11592.1"/>
    </source>
</evidence>
<reference evidence="1" key="1">
    <citation type="submission" date="2018-07" db="EMBL/GenBank/DDBJ databases">
        <authorList>
            <person name="Quirk P.G."/>
            <person name="Krulwich T.A."/>
        </authorList>
    </citation>
    <scope>NUCLEOTIDE SEQUENCE</scope>
    <source>
        <strain evidence="1">96224</strain>
    </source>
</reference>
<gene>
    <name evidence="1" type="ORF">BGT96224V2_LOCUS4791</name>
</gene>
<dbReference type="AlphaFoldDB" id="A0A381LDM2"/>
<protein>
    <submittedName>
        <fullName evidence="1">BgtAc-30022</fullName>
    </submittedName>
</protein>
<feature type="non-terminal residue" evidence="1">
    <location>
        <position position="121"/>
    </location>
</feature>
<sequence>MLVNGVSMESDVGVNNELWFDENTSHNEMIDVNYIKREKLFGTLRRQTNSTYSNSKKAATRKVIYLEIASKGADEIVRLTWGEYRYAAKKQRNLRSRAMTTREVFENLLNHGSKYPRSLIP</sequence>
<accession>A0A381LDM2</accession>
<dbReference type="EMBL" id="UIGY01000134">
    <property type="protein sequence ID" value="SUZ11592.1"/>
    <property type="molecule type" value="Genomic_DNA"/>
</dbReference>
<organism evidence="1">
    <name type="scientific">Blumeria graminis f. sp. tritici 96224</name>
    <dbReference type="NCBI Taxonomy" id="1268274"/>
    <lineage>
        <taxon>Eukaryota</taxon>
        <taxon>Fungi</taxon>
        <taxon>Dikarya</taxon>
        <taxon>Ascomycota</taxon>
        <taxon>Pezizomycotina</taxon>
        <taxon>Leotiomycetes</taxon>
        <taxon>Erysiphales</taxon>
        <taxon>Erysiphaceae</taxon>
        <taxon>Blumeria</taxon>
    </lineage>
</organism>
<proteinExistence type="predicted"/>